<feature type="domain" description="MoaB/Mog" evidence="2">
    <location>
        <begin position="39"/>
        <end position="183"/>
    </location>
</feature>
<keyword evidence="4" id="KW-1185">Reference proteome</keyword>
<dbReference type="PANTHER" id="PTHR43232:SF2">
    <property type="entry name" value="MOLYBDENUM COFACTOR BIOSYNTHESIS PROTEIN B"/>
    <property type="match status" value="1"/>
</dbReference>
<dbReference type="PANTHER" id="PTHR43232">
    <property type="entry name" value="MOLYBDENUM COFACTOR BIOSYNTHESIS PROTEIN B"/>
    <property type="match status" value="1"/>
</dbReference>
<evidence type="ECO:0000313" key="3">
    <source>
        <dbReference type="EMBL" id="MFC3226527.1"/>
    </source>
</evidence>
<sequence length="203" mass="21621">MPDDAKGAARGDNPGGTTAAAVGAAAGQAERPFIPCNIAVLTVSDSRTEETDTSGATLVGRLTEAGHRLADRRILPDDQPGLEAQLRRWIADPGIDIVIATGGTGVTGRDVTPEAFAAVWEKEIAGFGELFRMLSYQKIGTSTVQSRATAGVAGGTYLFALPGSTGACKDGWDMILKDQLDYRHKPCNFVELLPRLEEHQRRK</sequence>
<accession>A0ABV7KW39</accession>
<reference evidence="4" key="1">
    <citation type="journal article" date="2019" name="Int. J. Syst. Evol. Microbiol.">
        <title>The Global Catalogue of Microorganisms (GCM) 10K type strain sequencing project: providing services to taxonomists for standard genome sequencing and annotation.</title>
        <authorList>
            <consortium name="The Broad Institute Genomics Platform"/>
            <consortium name="The Broad Institute Genome Sequencing Center for Infectious Disease"/>
            <person name="Wu L."/>
            <person name="Ma J."/>
        </authorList>
    </citation>
    <scope>NUCLEOTIDE SEQUENCE [LARGE SCALE GENOMIC DNA]</scope>
    <source>
        <strain evidence="4">KCTC 42964</strain>
    </source>
</reference>
<dbReference type="InterPro" id="IPR001453">
    <property type="entry name" value="MoaB/Mog_dom"/>
</dbReference>
<dbReference type="CDD" id="cd00886">
    <property type="entry name" value="MogA_MoaB"/>
    <property type="match status" value="1"/>
</dbReference>
<name>A0ABV7KW39_9PROT</name>
<dbReference type="NCBIfam" id="TIGR02667">
    <property type="entry name" value="moaB_proteo"/>
    <property type="match status" value="1"/>
</dbReference>
<dbReference type="InterPro" id="IPR012245">
    <property type="entry name" value="MoaB"/>
</dbReference>
<evidence type="ECO:0000256" key="1">
    <source>
        <dbReference type="ARBA" id="ARBA00015262"/>
    </source>
</evidence>
<dbReference type="SUPFAM" id="SSF53218">
    <property type="entry name" value="Molybdenum cofactor biosynthesis proteins"/>
    <property type="match status" value="1"/>
</dbReference>
<evidence type="ECO:0000313" key="4">
    <source>
        <dbReference type="Proteomes" id="UP001595528"/>
    </source>
</evidence>
<dbReference type="EMBL" id="JBHRTR010000013">
    <property type="protein sequence ID" value="MFC3226527.1"/>
    <property type="molecule type" value="Genomic_DNA"/>
</dbReference>
<dbReference type="SMART" id="SM00852">
    <property type="entry name" value="MoCF_biosynth"/>
    <property type="match status" value="1"/>
</dbReference>
<dbReference type="Proteomes" id="UP001595528">
    <property type="component" value="Unassembled WGS sequence"/>
</dbReference>
<dbReference type="Pfam" id="PF00994">
    <property type="entry name" value="MoCF_biosynth"/>
    <property type="match status" value="1"/>
</dbReference>
<organism evidence="3 4">
    <name type="scientific">Marinibaculum pumilum</name>
    <dbReference type="NCBI Taxonomy" id="1766165"/>
    <lineage>
        <taxon>Bacteria</taxon>
        <taxon>Pseudomonadati</taxon>
        <taxon>Pseudomonadota</taxon>
        <taxon>Alphaproteobacteria</taxon>
        <taxon>Rhodospirillales</taxon>
        <taxon>Rhodospirillaceae</taxon>
        <taxon>Marinibaculum</taxon>
    </lineage>
</organism>
<dbReference type="InterPro" id="IPR013484">
    <property type="entry name" value="MoaB_proteobac"/>
</dbReference>
<dbReference type="InterPro" id="IPR036425">
    <property type="entry name" value="MoaB/Mog-like_dom_sf"/>
</dbReference>
<comment type="caution">
    <text evidence="3">The sequence shown here is derived from an EMBL/GenBank/DDBJ whole genome shotgun (WGS) entry which is preliminary data.</text>
</comment>
<protein>
    <recommendedName>
        <fullName evidence="1">Molybdenum cofactor biosynthesis protein B</fullName>
    </recommendedName>
</protein>
<proteinExistence type="predicted"/>
<dbReference type="Gene3D" id="3.40.980.10">
    <property type="entry name" value="MoaB/Mog-like domain"/>
    <property type="match status" value="1"/>
</dbReference>
<evidence type="ECO:0000259" key="2">
    <source>
        <dbReference type="SMART" id="SM00852"/>
    </source>
</evidence>
<dbReference type="RefSeq" id="WP_379898550.1">
    <property type="nucleotide sequence ID" value="NZ_JBHRTR010000013.1"/>
</dbReference>
<gene>
    <name evidence="3" type="primary">moaB</name>
    <name evidence="3" type="ORF">ACFOGJ_04755</name>
</gene>
<dbReference type="NCBIfam" id="TIGR00177">
    <property type="entry name" value="molyb_syn"/>
    <property type="match status" value="1"/>
</dbReference>